<organism evidence="5 6">
    <name type="scientific">Tothia fuscella</name>
    <dbReference type="NCBI Taxonomy" id="1048955"/>
    <lineage>
        <taxon>Eukaryota</taxon>
        <taxon>Fungi</taxon>
        <taxon>Dikarya</taxon>
        <taxon>Ascomycota</taxon>
        <taxon>Pezizomycotina</taxon>
        <taxon>Dothideomycetes</taxon>
        <taxon>Pleosporomycetidae</taxon>
        <taxon>Venturiales</taxon>
        <taxon>Cylindrosympodiaceae</taxon>
        <taxon>Tothia</taxon>
    </lineage>
</organism>
<proteinExistence type="inferred from homology"/>
<reference evidence="5" key="1">
    <citation type="journal article" date="2020" name="Stud. Mycol.">
        <title>101 Dothideomycetes genomes: a test case for predicting lifestyles and emergence of pathogens.</title>
        <authorList>
            <person name="Haridas S."/>
            <person name="Albert R."/>
            <person name="Binder M."/>
            <person name="Bloem J."/>
            <person name="Labutti K."/>
            <person name="Salamov A."/>
            <person name="Andreopoulos B."/>
            <person name="Baker S."/>
            <person name="Barry K."/>
            <person name="Bills G."/>
            <person name="Bluhm B."/>
            <person name="Cannon C."/>
            <person name="Castanera R."/>
            <person name="Culley D."/>
            <person name="Daum C."/>
            <person name="Ezra D."/>
            <person name="Gonzalez J."/>
            <person name="Henrissat B."/>
            <person name="Kuo A."/>
            <person name="Liang C."/>
            <person name="Lipzen A."/>
            <person name="Lutzoni F."/>
            <person name="Magnuson J."/>
            <person name="Mondo S."/>
            <person name="Nolan M."/>
            <person name="Ohm R."/>
            <person name="Pangilinan J."/>
            <person name="Park H.-J."/>
            <person name="Ramirez L."/>
            <person name="Alfaro M."/>
            <person name="Sun H."/>
            <person name="Tritt A."/>
            <person name="Yoshinaga Y."/>
            <person name="Zwiers L.-H."/>
            <person name="Turgeon B."/>
            <person name="Goodwin S."/>
            <person name="Spatafora J."/>
            <person name="Crous P."/>
            <person name="Grigoriev I."/>
        </authorList>
    </citation>
    <scope>NUCLEOTIDE SEQUENCE</scope>
    <source>
        <strain evidence="5">CBS 130266</strain>
    </source>
</reference>
<dbReference type="FunFam" id="1.10.10.200:FF:000002">
    <property type="entry name" value="Probable transcriptional regulatory protein CLM62_37755"/>
    <property type="match status" value="1"/>
</dbReference>
<evidence type="ECO:0000313" key="5">
    <source>
        <dbReference type="EMBL" id="KAF2427173.1"/>
    </source>
</evidence>
<dbReference type="EMBL" id="MU007062">
    <property type="protein sequence ID" value="KAF2427173.1"/>
    <property type="molecule type" value="Genomic_DNA"/>
</dbReference>
<protein>
    <submittedName>
        <fullName evidence="5">DUF28-domain-containing protein</fullName>
    </submittedName>
</protein>
<dbReference type="InterPro" id="IPR048300">
    <property type="entry name" value="TACO1_YebC-like_2nd/3rd_dom"/>
</dbReference>
<comment type="caution">
    <text evidence="5">The sequence shown here is derived from an EMBL/GenBank/DDBJ whole genome shotgun (WGS) entry which is preliminary data.</text>
</comment>
<dbReference type="InterPro" id="IPR002876">
    <property type="entry name" value="Transcrip_reg_TACO1-like"/>
</dbReference>
<feature type="domain" description="TACO1/YebC-like N-terminal" evidence="4">
    <location>
        <begin position="42"/>
        <end position="112"/>
    </location>
</feature>
<dbReference type="GO" id="GO:0005739">
    <property type="term" value="C:mitochondrion"/>
    <property type="evidence" value="ECO:0007669"/>
    <property type="project" value="UniProtKB-SubCell"/>
</dbReference>
<dbReference type="Pfam" id="PF20772">
    <property type="entry name" value="TACO1_YebC_N"/>
    <property type="match status" value="1"/>
</dbReference>
<dbReference type="PANTHER" id="PTHR12532">
    <property type="entry name" value="TRANSLATIONAL ACTIVATOR OF CYTOCHROME C OXIDASE 1"/>
    <property type="match status" value="1"/>
</dbReference>
<comment type="subcellular location">
    <subcellularLocation>
        <location evidence="1">Mitochondrion</location>
    </subcellularLocation>
</comment>
<dbReference type="InterPro" id="IPR017856">
    <property type="entry name" value="Integrase-like_N"/>
</dbReference>
<dbReference type="AlphaFoldDB" id="A0A9P4TV78"/>
<name>A0A9P4TV78_9PEZI</name>
<dbReference type="OrthoDB" id="2017544at2759"/>
<dbReference type="Gene3D" id="1.10.10.200">
    <property type="match status" value="1"/>
</dbReference>
<sequence length="290" mass="32007">MSIPSHSLLRFLQSSIPYRCRRCQILEYRAFSTQSPLQSGHSRWSKIKHDKAKVDAGKNKARSLLSQEIEVAVKFYGPDIDSNPRLKSVLADAKRQGFPKDSIEAAIKRGQGLSTTGKPLEAVTVEAVLPPGVATVIECLTESKLRTLTDIRTIITKRGGKVSPTAYLFDRKGRVTFKPAEGITLDSVLEYALEQEGFEDIEEETRDGQGVQISVMTEPNATKAVADALQAKFGLEIENSEIEWQPNSEVDVPSEDVPLLDELVEQIRDNSAVQNVWLNAAETSVESVVP</sequence>
<dbReference type="Gene3D" id="3.30.70.980">
    <property type="match status" value="2"/>
</dbReference>
<dbReference type="InterPro" id="IPR049083">
    <property type="entry name" value="TACO1_YebC_N"/>
</dbReference>
<dbReference type="InterPro" id="IPR026564">
    <property type="entry name" value="Transcrip_reg_TACO1-like_dom3"/>
</dbReference>
<evidence type="ECO:0000313" key="6">
    <source>
        <dbReference type="Proteomes" id="UP000800235"/>
    </source>
</evidence>
<dbReference type="InterPro" id="IPR029072">
    <property type="entry name" value="YebC-like"/>
</dbReference>
<evidence type="ECO:0000259" key="4">
    <source>
        <dbReference type="Pfam" id="PF20772"/>
    </source>
</evidence>
<dbReference type="Pfam" id="PF01709">
    <property type="entry name" value="Transcrip_reg"/>
    <property type="match status" value="1"/>
</dbReference>
<dbReference type="HAMAP" id="MF_00693">
    <property type="entry name" value="Transcrip_reg_TACO1"/>
    <property type="match status" value="1"/>
</dbReference>
<accession>A0A9P4TV78</accession>
<dbReference type="PANTHER" id="PTHR12532:SF0">
    <property type="entry name" value="TRANSLATIONAL ACTIVATOR OF CYTOCHROME C OXIDASE 1"/>
    <property type="match status" value="1"/>
</dbReference>
<feature type="domain" description="TACO1/YebC-like second and third" evidence="3">
    <location>
        <begin position="121"/>
        <end position="280"/>
    </location>
</feature>
<dbReference type="SUPFAM" id="SSF75625">
    <property type="entry name" value="YebC-like"/>
    <property type="match status" value="1"/>
</dbReference>
<evidence type="ECO:0000256" key="1">
    <source>
        <dbReference type="ARBA" id="ARBA00004173"/>
    </source>
</evidence>
<evidence type="ECO:0000256" key="2">
    <source>
        <dbReference type="ARBA" id="ARBA00008724"/>
    </source>
</evidence>
<evidence type="ECO:0000259" key="3">
    <source>
        <dbReference type="Pfam" id="PF01709"/>
    </source>
</evidence>
<keyword evidence="6" id="KW-1185">Reference proteome</keyword>
<comment type="similarity">
    <text evidence="2">Belongs to the TACO1 family.</text>
</comment>
<dbReference type="Proteomes" id="UP000800235">
    <property type="component" value="Unassembled WGS sequence"/>
</dbReference>
<gene>
    <name evidence="5" type="ORF">EJ08DRAFT_637706</name>
</gene>